<dbReference type="EMBL" id="JEMT01027402">
    <property type="protein sequence ID" value="EXX57341.1"/>
    <property type="molecule type" value="Genomic_DNA"/>
</dbReference>
<evidence type="ECO:0000259" key="1">
    <source>
        <dbReference type="Pfam" id="PF10551"/>
    </source>
</evidence>
<organism evidence="2 3">
    <name type="scientific">Rhizophagus irregularis (strain DAOM 197198w)</name>
    <name type="common">Glomus intraradices</name>
    <dbReference type="NCBI Taxonomy" id="1432141"/>
    <lineage>
        <taxon>Eukaryota</taxon>
        <taxon>Fungi</taxon>
        <taxon>Fungi incertae sedis</taxon>
        <taxon>Mucoromycota</taxon>
        <taxon>Glomeromycotina</taxon>
        <taxon>Glomeromycetes</taxon>
        <taxon>Glomerales</taxon>
        <taxon>Glomeraceae</taxon>
        <taxon>Rhizophagus</taxon>
    </lineage>
</organism>
<evidence type="ECO:0000313" key="2">
    <source>
        <dbReference type="EMBL" id="EXX57341.1"/>
    </source>
</evidence>
<dbReference type="HOGENOM" id="CLU_044890_1_0_1"/>
<dbReference type="AlphaFoldDB" id="A0A015KCV0"/>
<dbReference type="STRING" id="1432141.A0A015KCV0"/>
<accession>A0A015KCV0</accession>
<gene>
    <name evidence="2" type="ORF">RirG_208100</name>
</gene>
<dbReference type="Pfam" id="PF10551">
    <property type="entry name" value="MULE"/>
    <property type="match status" value="1"/>
</dbReference>
<dbReference type="Proteomes" id="UP000022910">
    <property type="component" value="Unassembled WGS sequence"/>
</dbReference>
<comment type="caution">
    <text evidence="2">The sequence shown here is derived from an EMBL/GenBank/DDBJ whole genome shotgun (WGS) entry which is preliminary data.</text>
</comment>
<feature type="domain" description="MULE transposase" evidence="1">
    <location>
        <begin position="246"/>
        <end position="341"/>
    </location>
</feature>
<protein>
    <recommendedName>
        <fullName evidence="1">MULE transposase domain-containing protein</fullName>
    </recommendedName>
</protein>
<proteinExistence type="predicted"/>
<dbReference type="InterPro" id="IPR018289">
    <property type="entry name" value="MULE_transposase_dom"/>
</dbReference>
<name>A0A015KCV0_RHIIW</name>
<evidence type="ECO:0000313" key="3">
    <source>
        <dbReference type="Proteomes" id="UP000022910"/>
    </source>
</evidence>
<keyword evidence="3" id="KW-1185">Reference proteome</keyword>
<sequence>MEPFRTNNNIGNEYQYCKGCERNLPLSTNAKTGNQISIELNELYKFLPEILNAFEKEESENQENIGNQELAFSCTINIVTLEGNSKDRANHIIKMISDIDDYVWMQSIHRYTCNGCIKITIFEDLASSNIEIKHHLHPKKADTSISPEIKQFILDNIDLLPYEIYKRLVEQGLDINIRQKQVHFWWSEIGKKRYKRDNDSFSSAQKWLKEKSYHIIFQKDNLKAFGFLTNFWNILKNSQFKVSEIGVDATYNTNNLKFELYVVHAEVDGMGFPLSYLFLENNGNCGNGIRIGVIIDFLLKLITFGLEPEFFITDKDFTQISAAQFVWKNIKIQLCLWHIKKAVKAKLGSNKKLQQINYNGEAAHQLFSFIDPLFRPIIKEKTIFCPKELRSLVWNMMNDHLH</sequence>
<reference evidence="2 3" key="1">
    <citation type="submission" date="2014-02" db="EMBL/GenBank/DDBJ databases">
        <title>Single nucleus genome sequencing reveals high similarity among nuclei of an endomycorrhizal fungus.</title>
        <authorList>
            <person name="Lin K."/>
            <person name="Geurts R."/>
            <person name="Zhang Z."/>
            <person name="Limpens E."/>
            <person name="Saunders D.G."/>
            <person name="Mu D."/>
            <person name="Pang E."/>
            <person name="Cao H."/>
            <person name="Cha H."/>
            <person name="Lin T."/>
            <person name="Zhou Q."/>
            <person name="Shang Y."/>
            <person name="Li Y."/>
            <person name="Ivanov S."/>
            <person name="Sharma T."/>
            <person name="Velzen R.V."/>
            <person name="Ruijter N.D."/>
            <person name="Aanen D.K."/>
            <person name="Win J."/>
            <person name="Kamoun S."/>
            <person name="Bisseling T."/>
            <person name="Huang S."/>
        </authorList>
    </citation>
    <scope>NUCLEOTIDE SEQUENCE [LARGE SCALE GENOMIC DNA]</scope>
    <source>
        <strain evidence="3">DAOM197198w</strain>
    </source>
</reference>
<dbReference type="OrthoDB" id="2343095at2759"/>